<keyword evidence="2" id="KW-1185">Reference proteome</keyword>
<evidence type="ECO:0000313" key="2">
    <source>
        <dbReference type="Proteomes" id="UP000261174"/>
    </source>
</evidence>
<reference evidence="1 2" key="1">
    <citation type="submission" date="2018-08" db="EMBL/GenBank/DDBJ databases">
        <title>Chitinophaga sp. K20C18050901, a novel bacterium isolated from forest soil.</title>
        <authorList>
            <person name="Wang C."/>
        </authorList>
    </citation>
    <scope>NUCLEOTIDE SEQUENCE [LARGE SCALE GENOMIC DNA]</scope>
    <source>
        <strain evidence="1 2">K20C18050901</strain>
    </source>
</reference>
<proteinExistence type="predicted"/>
<comment type="caution">
    <text evidence="1">The sequence shown here is derived from an EMBL/GenBank/DDBJ whole genome shotgun (WGS) entry which is preliminary data.</text>
</comment>
<gene>
    <name evidence="1" type="ORF">DXN04_22350</name>
</gene>
<sequence>MPISHKVIPNRIVISAKDVMNITGRKERAARDLLQRIREDNGKGAKQFVTVSEFCKYTGLPENEVKSFLI</sequence>
<accession>A0A3E1NWY3</accession>
<dbReference type="EMBL" id="QTJV01000009">
    <property type="protein sequence ID" value="RFM32430.1"/>
    <property type="molecule type" value="Genomic_DNA"/>
</dbReference>
<protein>
    <submittedName>
        <fullName evidence="1">Uncharacterized protein</fullName>
    </submittedName>
</protein>
<name>A0A3E1NWY3_9BACT</name>
<dbReference type="Proteomes" id="UP000261174">
    <property type="component" value="Unassembled WGS sequence"/>
</dbReference>
<dbReference type="AlphaFoldDB" id="A0A3E1NWY3"/>
<organism evidence="1 2">
    <name type="scientific">Chitinophaga silvisoli</name>
    <dbReference type="NCBI Taxonomy" id="2291814"/>
    <lineage>
        <taxon>Bacteria</taxon>
        <taxon>Pseudomonadati</taxon>
        <taxon>Bacteroidota</taxon>
        <taxon>Chitinophagia</taxon>
        <taxon>Chitinophagales</taxon>
        <taxon>Chitinophagaceae</taxon>
        <taxon>Chitinophaga</taxon>
    </lineage>
</organism>
<evidence type="ECO:0000313" key="1">
    <source>
        <dbReference type="EMBL" id="RFM32430.1"/>
    </source>
</evidence>